<gene>
    <name evidence="1" type="ORF">GCM10017600_33410</name>
</gene>
<dbReference type="AlphaFoldDB" id="A0A9W6I2U1"/>
<dbReference type="Proteomes" id="UP001143474">
    <property type="component" value="Unassembled WGS sequence"/>
</dbReference>
<reference evidence="1" key="2">
    <citation type="submission" date="2023-01" db="EMBL/GenBank/DDBJ databases">
        <authorList>
            <person name="Sun Q."/>
            <person name="Evtushenko L."/>
        </authorList>
    </citation>
    <scope>NUCLEOTIDE SEQUENCE</scope>
    <source>
        <strain evidence="1">VKM Ac-2007</strain>
    </source>
</reference>
<sequence>MILDRDNPSFRATGDESDDLTNLRRLLFEAAGEPTEEENLYMLARTFSSDDADLSLLPDPAVFALARRGWRVRGGDA</sequence>
<keyword evidence="2" id="KW-1185">Reference proteome</keyword>
<proteinExistence type="predicted"/>
<accession>A0A9W6I2U1</accession>
<name>A0A9W6I2U1_9ACTN</name>
<protein>
    <submittedName>
        <fullName evidence="1">Uncharacterized protein</fullName>
    </submittedName>
</protein>
<dbReference type="EMBL" id="BSEV01000006">
    <property type="protein sequence ID" value="GLK09935.1"/>
    <property type="molecule type" value="Genomic_DNA"/>
</dbReference>
<reference evidence="1" key="1">
    <citation type="journal article" date="2014" name="Int. J. Syst. Evol. Microbiol.">
        <title>Complete genome sequence of Corynebacterium casei LMG S-19264T (=DSM 44701T), isolated from a smear-ripened cheese.</title>
        <authorList>
            <consortium name="US DOE Joint Genome Institute (JGI-PGF)"/>
            <person name="Walter F."/>
            <person name="Albersmeier A."/>
            <person name="Kalinowski J."/>
            <person name="Ruckert C."/>
        </authorList>
    </citation>
    <scope>NUCLEOTIDE SEQUENCE</scope>
    <source>
        <strain evidence="1">VKM Ac-2007</strain>
    </source>
</reference>
<comment type="caution">
    <text evidence="1">The sequence shown here is derived from an EMBL/GenBank/DDBJ whole genome shotgun (WGS) entry which is preliminary data.</text>
</comment>
<organism evidence="1 2">
    <name type="scientific">Streptosporangium carneum</name>
    <dbReference type="NCBI Taxonomy" id="47481"/>
    <lineage>
        <taxon>Bacteria</taxon>
        <taxon>Bacillati</taxon>
        <taxon>Actinomycetota</taxon>
        <taxon>Actinomycetes</taxon>
        <taxon>Streptosporangiales</taxon>
        <taxon>Streptosporangiaceae</taxon>
        <taxon>Streptosporangium</taxon>
    </lineage>
</organism>
<evidence type="ECO:0000313" key="2">
    <source>
        <dbReference type="Proteomes" id="UP001143474"/>
    </source>
</evidence>
<evidence type="ECO:0000313" key="1">
    <source>
        <dbReference type="EMBL" id="GLK09935.1"/>
    </source>
</evidence>
<dbReference type="RefSeq" id="WP_271218381.1">
    <property type="nucleotide sequence ID" value="NZ_BAAAVD010000028.1"/>
</dbReference>